<keyword evidence="2" id="KW-1185">Reference proteome</keyword>
<proteinExistence type="predicted"/>
<gene>
    <name evidence="1" type="ORF">GCM10008961_16690</name>
</gene>
<organism evidence="1 2">
    <name type="scientific">Deinococcus knuensis</name>
    <dbReference type="NCBI Taxonomy" id="1837380"/>
    <lineage>
        <taxon>Bacteria</taxon>
        <taxon>Thermotogati</taxon>
        <taxon>Deinococcota</taxon>
        <taxon>Deinococci</taxon>
        <taxon>Deinococcales</taxon>
        <taxon>Deinococcaceae</taxon>
        <taxon>Deinococcus</taxon>
    </lineage>
</organism>
<comment type="caution">
    <text evidence="1">The sequence shown here is derived from an EMBL/GenBank/DDBJ whole genome shotgun (WGS) entry which is preliminary data.</text>
</comment>
<dbReference type="Proteomes" id="UP000620633">
    <property type="component" value="Unassembled WGS sequence"/>
</dbReference>
<evidence type="ECO:0000313" key="1">
    <source>
        <dbReference type="EMBL" id="GGS25864.1"/>
    </source>
</evidence>
<dbReference type="EMBL" id="BMQO01000005">
    <property type="protein sequence ID" value="GGS25864.1"/>
    <property type="molecule type" value="Genomic_DNA"/>
</dbReference>
<sequence length="82" mass="8404">MYPNLAAAAQGNVRLVSQIALPEAACRAVYADTRYSGSVRNLNSVTLASDNVFSDGAAAQTPRMSGAVTAGYAASLLIGLKN</sequence>
<dbReference type="RefSeq" id="WP_189100749.1">
    <property type="nucleotide sequence ID" value="NZ_BMQO01000005.1"/>
</dbReference>
<name>A0ABQ2SHC2_9DEIO</name>
<protein>
    <submittedName>
        <fullName evidence="1">Uncharacterized protein</fullName>
    </submittedName>
</protein>
<evidence type="ECO:0000313" key="2">
    <source>
        <dbReference type="Proteomes" id="UP000620633"/>
    </source>
</evidence>
<reference evidence="2" key="1">
    <citation type="journal article" date="2019" name="Int. J. Syst. Evol. Microbiol.">
        <title>The Global Catalogue of Microorganisms (GCM) 10K type strain sequencing project: providing services to taxonomists for standard genome sequencing and annotation.</title>
        <authorList>
            <consortium name="The Broad Institute Genomics Platform"/>
            <consortium name="The Broad Institute Genome Sequencing Center for Infectious Disease"/>
            <person name="Wu L."/>
            <person name="Ma J."/>
        </authorList>
    </citation>
    <scope>NUCLEOTIDE SEQUENCE [LARGE SCALE GENOMIC DNA]</scope>
    <source>
        <strain evidence="2">JCM 31406</strain>
    </source>
</reference>
<accession>A0ABQ2SHC2</accession>